<dbReference type="Proteomes" id="UP000241890">
    <property type="component" value="Unassembled WGS sequence"/>
</dbReference>
<gene>
    <name evidence="14" type="ORF">FCC1311_015782</name>
</gene>
<dbReference type="PROSITE" id="PS51192">
    <property type="entry name" value="HELICASE_ATP_BIND_1"/>
    <property type="match status" value="1"/>
</dbReference>
<dbReference type="InterPro" id="IPR001650">
    <property type="entry name" value="Helicase_C-like"/>
</dbReference>
<dbReference type="PANTHER" id="PTHR47958">
    <property type="entry name" value="ATP-DEPENDENT RNA HELICASE DBP3"/>
    <property type="match status" value="1"/>
</dbReference>
<evidence type="ECO:0000259" key="12">
    <source>
        <dbReference type="PROSITE" id="PS51194"/>
    </source>
</evidence>
<protein>
    <recommendedName>
        <fullName evidence="2">RNA helicase</fullName>
        <ecNumber evidence="2">3.6.4.13</ecNumber>
    </recommendedName>
</protein>
<sequence length="422" mass="47691">MADEDGLLDYDEDEAEVQQKTAQADADKAKKDSYVGVHASGFKDFMMKPELMRAIASLGFESPSEVQHSCIPQAMLGQDVICQAKSGMGKTAVFVLTTLHQLEPVENQIAVVVLCHTRELAFQIHHEYERFGKFMKDVKAAVFFGGVSAAEHRKTLKENCPHIVIGTPGRMLQLSAKDKVMDLSHVKNFVIDECDKVLEKLDMRRDVQEIFRETPHDKQVMLFSATISEEIRPVCRKFCQEPHEIFIDDQSKLTLHGLQQYYVDLEEDQKNRKLSDLLDAIQFNQVIIFVSKVQRATELCKLLVECNFPAICCTSKMKQAERLEVLAKFKNFDARILVTTDLMGRGLDVEKVNAVINYDMADNSDSYLHRVNRAGRFGTKGLAITFITSEADKQVLQAVQDRFVVKIPVVPDTIDASTYMTA</sequence>
<evidence type="ECO:0000256" key="4">
    <source>
        <dbReference type="ARBA" id="ARBA00022801"/>
    </source>
</evidence>
<feature type="domain" description="Helicase C-terminal" evidence="12">
    <location>
        <begin position="257"/>
        <end position="418"/>
    </location>
</feature>
<comment type="caution">
    <text evidence="14">The sequence shown here is derived from an EMBL/GenBank/DDBJ whole genome shotgun (WGS) entry which is preliminary data.</text>
</comment>
<dbReference type="Gene3D" id="3.40.50.300">
    <property type="entry name" value="P-loop containing nucleotide triphosphate hydrolases"/>
    <property type="match status" value="2"/>
</dbReference>
<dbReference type="FunFam" id="3.40.50.300:FF:000168">
    <property type="entry name" value="DEAD-box ATP-dependent RNA helicase 56-like"/>
    <property type="match status" value="1"/>
</dbReference>
<feature type="domain" description="DEAD-box RNA helicase Q" evidence="13">
    <location>
        <begin position="40"/>
        <end position="68"/>
    </location>
</feature>
<keyword evidence="7" id="KW-0539">Nucleus</keyword>
<feature type="compositionally biased region" description="Acidic residues" evidence="10">
    <location>
        <begin position="1"/>
        <end position="16"/>
    </location>
</feature>
<dbReference type="SMART" id="SM00490">
    <property type="entry name" value="HELICc"/>
    <property type="match status" value="1"/>
</dbReference>
<dbReference type="EC" id="3.6.4.13" evidence="2"/>
<dbReference type="SMART" id="SM00487">
    <property type="entry name" value="DEXDc"/>
    <property type="match status" value="1"/>
</dbReference>
<feature type="domain" description="Helicase ATP-binding" evidence="11">
    <location>
        <begin position="71"/>
        <end position="245"/>
    </location>
</feature>
<evidence type="ECO:0000256" key="9">
    <source>
        <dbReference type="PROSITE-ProRule" id="PRU00552"/>
    </source>
</evidence>
<keyword evidence="3" id="KW-0547">Nucleotide-binding</keyword>
<proteinExistence type="inferred from homology"/>
<evidence type="ECO:0000313" key="15">
    <source>
        <dbReference type="Proteomes" id="UP000241890"/>
    </source>
</evidence>
<dbReference type="GO" id="GO:0005634">
    <property type="term" value="C:nucleus"/>
    <property type="evidence" value="ECO:0007669"/>
    <property type="project" value="UniProtKB-SubCell"/>
</dbReference>
<dbReference type="Pfam" id="PF00270">
    <property type="entry name" value="DEAD"/>
    <property type="match status" value="1"/>
</dbReference>
<dbReference type="CDD" id="cd18787">
    <property type="entry name" value="SF2_C_DEAD"/>
    <property type="match status" value="1"/>
</dbReference>
<dbReference type="GO" id="GO:0003676">
    <property type="term" value="F:nucleic acid binding"/>
    <property type="evidence" value="ECO:0007669"/>
    <property type="project" value="InterPro"/>
</dbReference>
<dbReference type="PROSITE" id="PS51195">
    <property type="entry name" value="Q_MOTIF"/>
    <property type="match status" value="1"/>
</dbReference>
<reference evidence="14 15" key="1">
    <citation type="submission" date="2017-12" db="EMBL/GenBank/DDBJ databases">
        <title>Sequencing, de novo assembly and annotation of complete genome of a new Thraustochytrid species, strain FCC1311.</title>
        <authorList>
            <person name="Sedici K."/>
            <person name="Godart F."/>
            <person name="Aiese Cigliano R."/>
            <person name="Sanseverino W."/>
            <person name="Barakat M."/>
            <person name="Ortet P."/>
            <person name="Marechal E."/>
            <person name="Cagnac O."/>
            <person name="Amato A."/>
        </authorList>
    </citation>
    <scope>NUCLEOTIDE SEQUENCE [LARGE SCALE GENOMIC DNA]</scope>
</reference>
<dbReference type="InterPro" id="IPR014001">
    <property type="entry name" value="Helicase_ATP-bd"/>
</dbReference>
<evidence type="ECO:0000256" key="10">
    <source>
        <dbReference type="SAM" id="MobiDB-lite"/>
    </source>
</evidence>
<evidence type="ECO:0000256" key="7">
    <source>
        <dbReference type="ARBA" id="ARBA00023242"/>
    </source>
</evidence>
<evidence type="ECO:0000256" key="6">
    <source>
        <dbReference type="ARBA" id="ARBA00022840"/>
    </source>
</evidence>
<dbReference type="Pfam" id="PF00271">
    <property type="entry name" value="Helicase_C"/>
    <property type="match status" value="1"/>
</dbReference>
<comment type="subcellular location">
    <subcellularLocation>
        <location evidence="1">Nucleus</location>
    </subcellularLocation>
</comment>
<dbReference type="GO" id="GO:0003724">
    <property type="term" value="F:RNA helicase activity"/>
    <property type="evidence" value="ECO:0007669"/>
    <property type="project" value="UniProtKB-EC"/>
</dbReference>
<evidence type="ECO:0000313" key="14">
    <source>
        <dbReference type="EMBL" id="GBG25360.1"/>
    </source>
</evidence>
<evidence type="ECO:0000256" key="5">
    <source>
        <dbReference type="ARBA" id="ARBA00022806"/>
    </source>
</evidence>
<evidence type="ECO:0000259" key="11">
    <source>
        <dbReference type="PROSITE" id="PS51192"/>
    </source>
</evidence>
<keyword evidence="4" id="KW-0378">Hydrolase</keyword>
<dbReference type="SUPFAM" id="SSF52540">
    <property type="entry name" value="P-loop containing nucleoside triphosphate hydrolases"/>
    <property type="match status" value="1"/>
</dbReference>
<dbReference type="AlphaFoldDB" id="A0A2R5G2X7"/>
<dbReference type="InterPro" id="IPR011545">
    <property type="entry name" value="DEAD/DEAH_box_helicase_dom"/>
</dbReference>
<dbReference type="CDD" id="cd17950">
    <property type="entry name" value="DEADc_DDX39"/>
    <property type="match status" value="1"/>
</dbReference>
<dbReference type="FunFam" id="3.40.50.300:FF:000111">
    <property type="entry name" value="DEAD-box ATP-dependent RNA helicase"/>
    <property type="match status" value="1"/>
</dbReference>
<feature type="region of interest" description="Disordered" evidence="10">
    <location>
        <begin position="1"/>
        <end position="25"/>
    </location>
</feature>
<keyword evidence="15" id="KW-1185">Reference proteome</keyword>
<keyword evidence="6" id="KW-0067">ATP-binding</keyword>
<evidence type="ECO:0000256" key="1">
    <source>
        <dbReference type="ARBA" id="ARBA00004123"/>
    </source>
</evidence>
<evidence type="ECO:0000256" key="8">
    <source>
        <dbReference type="ARBA" id="ARBA00038213"/>
    </source>
</evidence>
<dbReference type="InterPro" id="IPR027417">
    <property type="entry name" value="P-loop_NTPase"/>
</dbReference>
<feature type="short sequence motif" description="Q motif" evidence="9">
    <location>
        <begin position="40"/>
        <end position="68"/>
    </location>
</feature>
<evidence type="ECO:0000259" key="13">
    <source>
        <dbReference type="PROSITE" id="PS51195"/>
    </source>
</evidence>
<keyword evidence="5 14" id="KW-0347">Helicase</keyword>
<dbReference type="OrthoDB" id="10265785at2759"/>
<dbReference type="GO" id="GO:0016787">
    <property type="term" value="F:hydrolase activity"/>
    <property type="evidence" value="ECO:0007669"/>
    <property type="project" value="UniProtKB-KW"/>
</dbReference>
<dbReference type="InterPro" id="IPR014014">
    <property type="entry name" value="RNA_helicase_DEAD_Q_motif"/>
</dbReference>
<evidence type="ECO:0000256" key="3">
    <source>
        <dbReference type="ARBA" id="ARBA00022741"/>
    </source>
</evidence>
<dbReference type="InParanoid" id="A0A2R5G2X7"/>
<evidence type="ECO:0000256" key="2">
    <source>
        <dbReference type="ARBA" id="ARBA00012552"/>
    </source>
</evidence>
<dbReference type="GO" id="GO:0005524">
    <property type="term" value="F:ATP binding"/>
    <property type="evidence" value="ECO:0007669"/>
    <property type="project" value="UniProtKB-KW"/>
</dbReference>
<organism evidence="14 15">
    <name type="scientific">Hondaea fermentalgiana</name>
    <dbReference type="NCBI Taxonomy" id="2315210"/>
    <lineage>
        <taxon>Eukaryota</taxon>
        <taxon>Sar</taxon>
        <taxon>Stramenopiles</taxon>
        <taxon>Bigyra</taxon>
        <taxon>Labyrinthulomycetes</taxon>
        <taxon>Thraustochytrida</taxon>
        <taxon>Thraustochytriidae</taxon>
        <taxon>Hondaea</taxon>
    </lineage>
</organism>
<dbReference type="EMBL" id="BEYU01000012">
    <property type="protein sequence ID" value="GBG25360.1"/>
    <property type="molecule type" value="Genomic_DNA"/>
</dbReference>
<name>A0A2R5G2X7_9STRA</name>
<accession>A0A2R5G2X7</accession>
<dbReference type="PROSITE" id="PS51194">
    <property type="entry name" value="HELICASE_CTER"/>
    <property type="match status" value="1"/>
</dbReference>
<dbReference type="FunCoup" id="A0A2R5G2X7">
    <property type="interactions" value="488"/>
</dbReference>
<comment type="similarity">
    <text evidence="8">Belongs to the DEAD box helicase family. DECD subfamily.</text>
</comment>